<dbReference type="RefSeq" id="XP_067718255.1">
    <property type="nucleotide sequence ID" value="XM_067862154.1"/>
</dbReference>
<feature type="region of interest" description="Disordered" evidence="1">
    <location>
        <begin position="416"/>
        <end position="550"/>
    </location>
</feature>
<proteinExistence type="predicted"/>
<accession>A0AAV4M278</accession>
<dbReference type="GeneID" id="94197667"/>
<reference evidence="3 4" key="1">
    <citation type="submission" date="2021-06" db="EMBL/GenBank/DDBJ databases">
        <title>Genome sequence of Babesia caballi.</title>
        <authorList>
            <person name="Yamagishi J."/>
            <person name="Kidaka T."/>
            <person name="Ochi A."/>
        </authorList>
    </citation>
    <scope>NUCLEOTIDE SEQUENCE [LARGE SCALE GENOMIC DNA]</scope>
    <source>
        <strain evidence="3">USDA-D6B2</strain>
    </source>
</reference>
<dbReference type="Proteomes" id="UP001497744">
    <property type="component" value="Unassembled WGS sequence"/>
</dbReference>
<sequence length="593" mass="62920">MTSGSESWSCGGRTIEEPRNLKDALDFLAALGNNAPLVTQIGEKLREKACLYFDMDLLTNGAYGIEKCLTEVLEAVSTTREAIVRKTYKGNYGNYGLLMNGMQCVDTCVDFILNLLQTLHATLYYLFFRVSSTLRGQGGGLWSMYMCNDNKEDLSKWLTAQNSDTTASANNSRAKVLLGGYSSKSELSRKYGDDVGQELSAIVDAEYGGGRLPDLLFALCFNTPFTRAGVAAVLSFIGAFCRAVNNKTLRNTVVITLQLEGVCSKLLSTLKPLTADPKDETAHIVSLNKGNENEYETLLRDDAYSKYVDWLKDKFPALIIYLSEMQKECGNWNPDYYNGIQNAGPFTYGFMFGGAWGNRKHNLYESVHKLPRDVASLIGNGESPTEGTLSSLWKCIANDQYKWPVTSEEATTIAKATEPNMVAPSPVTATEDSSAPVKTQEPGATAVPISPASGEEGCATEPAAATQSPSISSSSSGAEPAETTVSSTQTANPTTHNSETAEHITAPQSGSNPKSSLGCSGEGSCPDQSHDGTSGGSSSSSPSIGNNDQSVTNAQSTITIGGAAGGAVVLGGGCAALYFLNVGGIKTLITGVP</sequence>
<gene>
    <name evidence="3" type="ORF">BcabD6B2_56220</name>
</gene>
<evidence type="ECO:0000313" key="4">
    <source>
        <dbReference type="Proteomes" id="UP001497744"/>
    </source>
</evidence>
<name>A0AAV4M278_BABCB</name>
<feature type="compositionally biased region" description="Polar residues" evidence="1">
    <location>
        <begin position="427"/>
        <end position="437"/>
    </location>
</feature>
<feature type="compositionally biased region" description="Polar residues" evidence="1">
    <location>
        <begin position="506"/>
        <end position="518"/>
    </location>
</feature>
<organism evidence="3 4">
    <name type="scientific">Babesia caballi</name>
    <dbReference type="NCBI Taxonomy" id="5871"/>
    <lineage>
        <taxon>Eukaryota</taxon>
        <taxon>Sar</taxon>
        <taxon>Alveolata</taxon>
        <taxon>Apicomplexa</taxon>
        <taxon>Aconoidasida</taxon>
        <taxon>Piroplasmida</taxon>
        <taxon>Babesiidae</taxon>
        <taxon>Babesia</taxon>
    </lineage>
</organism>
<feature type="transmembrane region" description="Helical" evidence="2">
    <location>
        <begin position="558"/>
        <end position="580"/>
    </location>
</feature>
<evidence type="ECO:0000256" key="2">
    <source>
        <dbReference type="SAM" id="Phobius"/>
    </source>
</evidence>
<dbReference type="AlphaFoldDB" id="A0AAV4M278"/>
<feature type="compositionally biased region" description="Low complexity" evidence="1">
    <location>
        <begin position="536"/>
        <end position="545"/>
    </location>
</feature>
<keyword evidence="2" id="KW-0472">Membrane</keyword>
<feature type="compositionally biased region" description="Polar residues" evidence="1">
    <location>
        <begin position="483"/>
        <end position="498"/>
    </location>
</feature>
<keyword evidence="2" id="KW-1133">Transmembrane helix</keyword>
<comment type="caution">
    <text evidence="3">The sequence shown here is derived from an EMBL/GenBank/DDBJ whole genome shotgun (WGS) entry which is preliminary data.</text>
</comment>
<evidence type="ECO:0000256" key="1">
    <source>
        <dbReference type="SAM" id="MobiDB-lite"/>
    </source>
</evidence>
<feature type="compositionally biased region" description="Low complexity" evidence="1">
    <location>
        <begin position="462"/>
        <end position="481"/>
    </location>
</feature>
<dbReference type="EMBL" id="BPLF01000006">
    <property type="protein sequence ID" value="GIX66186.1"/>
    <property type="molecule type" value="Genomic_DNA"/>
</dbReference>
<keyword evidence="2" id="KW-0812">Transmembrane</keyword>
<keyword evidence="4" id="KW-1185">Reference proteome</keyword>
<protein>
    <submittedName>
        <fullName evidence="3">Secreted antigen 1</fullName>
    </submittedName>
</protein>
<evidence type="ECO:0000313" key="3">
    <source>
        <dbReference type="EMBL" id="GIX66186.1"/>
    </source>
</evidence>